<evidence type="ECO:0000313" key="3">
    <source>
        <dbReference type="Proteomes" id="UP001347796"/>
    </source>
</evidence>
<dbReference type="PANTHER" id="PTHR47027">
    <property type="entry name" value="REVERSE TRANSCRIPTASE DOMAIN-CONTAINING PROTEIN"/>
    <property type="match status" value="1"/>
</dbReference>
<proteinExistence type="predicted"/>
<keyword evidence="3" id="KW-1185">Reference proteome</keyword>
<dbReference type="Proteomes" id="UP001347796">
    <property type="component" value="Unassembled WGS sequence"/>
</dbReference>
<dbReference type="SUPFAM" id="SSF56672">
    <property type="entry name" value="DNA/RNA polymerases"/>
    <property type="match status" value="1"/>
</dbReference>
<sequence length="417" mass="48175">MNASLSLIKPHQSMRIQRNELLQQSFGDVENELNVSFTEEEITKCIQKLKPNKAYGIDNILNEYIKHTEKSLIQTYVALFNLILETGTIPSEWLTGIIHPLYKNKGARADLDNYRGITILSCLSKLFTAVFNERLTKYMESMGSIGPEQTGFRKGYTTLDHIFTLKCLTDLYLSKKKRIYASFIDYRKAFDSVDRTNLRYKVINCKIKGKLFNVIYNLYKSAKSCIKHENELSDMFNCMLGVRQGENLSPLLFSIYLRDLESFLSNYYEGLKYFNDQAFNNTDEGSDAHVYIKLFILLYADDTVILAETEADLQAAINGMHEYCNIWKLDINTSKTKVIVFSRGKIRNKPKIMYGDVLLDVVDDYTYLGIVFNYNGSFTKTIRMLYVKASNAMFTILKKAKKLHLDIDTQIQLFIIL</sequence>
<comment type="caution">
    <text evidence="2">The sequence shown here is derived from an EMBL/GenBank/DDBJ whole genome shotgun (WGS) entry which is preliminary data.</text>
</comment>
<dbReference type="PROSITE" id="PS50878">
    <property type="entry name" value="RT_POL"/>
    <property type="match status" value="1"/>
</dbReference>
<gene>
    <name evidence="2" type="ORF">SNE40_020787</name>
</gene>
<dbReference type="CDD" id="cd01650">
    <property type="entry name" value="RT_nLTR_like"/>
    <property type="match status" value="1"/>
</dbReference>
<dbReference type="InterPro" id="IPR043502">
    <property type="entry name" value="DNA/RNA_pol_sf"/>
</dbReference>
<dbReference type="EMBL" id="JAZGQO010000015">
    <property type="protein sequence ID" value="KAK6169804.1"/>
    <property type="molecule type" value="Genomic_DNA"/>
</dbReference>
<reference evidence="2 3" key="1">
    <citation type="submission" date="2024-01" db="EMBL/GenBank/DDBJ databases">
        <title>The genome of the rayed Mediterranean limpet Patella caerulea (Linnaeus, 1758).</title>
        <authorList>
            <person name="Anh-Thu Weber A."/>
            <person name="Halstead-Nussloch G."/>
        </authorList>
    </citation>
    <scope>NUCLEOTIDE SEQUENCE [LARGE SCALE GENOMIC DNA]</scope>
    <source>
        <strain evidence="2">AATW-2023a</strain>
        <tissue evidence="2">Whole specimen</tissue>
    </source>
</reference>
<name>A0AAN8J720_PATCE</name>
<dbReference type="Pfam" id="PF00078">
    <property type="entry name" value="RVT_1"/>
    <property type="match status" value="1"/>
</dbReference>
<accession>A0AAN8J720</accession>
<evidence type="ECO:0000313" key="2">
    <source>
        <dbReference type="EMBL" id="KAK6169804.1"/>
    </source>
</evidence>
<dbReference type="InterPro" id="IPR000477">
    <property type="entry name" value="RT_dom"/>
</dbReference>
<protein>
    <recommendedName>
        <fullName evidence="1">Reverse transcriptase domain-containing protein</fullName>
    </recommendedName>
</protein>
<dbReference type="AlphaFoldDB" id="A0AAN8J720"/>
<feature type="domain" description="Reverse transcriptase" evidence="1">
    <location>
        <begin position="82"/>
        <end position="372"/>
    </location>
</feature>
<organism evidence="2 3">
    <name type="scientific">Patella caerulea</name>
    <name type="common">Rayed Mediterranean limpet</name>
    <dbReference type="NCBI Taxonomy" id="87958"/>
    <lineage>
        <taxon>Eukaryota</taxon>
        <taxon>Metazoa</taxon>
        <taxon>Spiralia</taxon>
        <taxon>Lophotrochozoa</taxon>
        <taxon>Mollusca</taxon>
        <taxon>Gastropoda</taxon>
        <taxon>Patellogastropoda</taxon>
        <taxon>Patelloidea</taxon>
        <taxon>Patellidae</taxon>
        <taxon>Patella</taxon>
    </lineage>
</organism>
<evidence type="ECO:0000259" key="1">
    <source>
        <dbReference type="PROSITE" id="PS50878"/>
    </source>
</evidence>
<dbReference type="PANTHER" id="PTHR47027:SF20">
    <property type="entry name" value="REVERSE TRANSCRIPTASE-LIKE PROTEIN WITH RNA-DIRECTED DNA POLYMERASE DOMAIN"/>
    <property type="match status" value="1"/>
</dbReference>